<evidence type="ECO:0000256" key="10">
    <source>
        <dbReference type="SAM" id="Phobius"/>
    </source>
</evidence>
<evidence type="ECO:0000313" key="12">
    <source>
        <dbReference type="EMBL" id="KKS01023.1"/>
    </source>
</evidence>
<evidence type="ECO:0000256" key="6">
    <source>
        <dbReference type="ARBA" id="ARBA00023316"/>
    </source>
</evidence>
<feature type="active site" description="Acyl-ester intermediate" evidence="7">
    <location>
        <position position="98"/>
    </location>
</feature>
<evidence type="ECO:0000256" key="7">
    <source>
        <dbReference type="PIRSR" id="PIRSR618044-1"/>
    </source>
</evidence>
<reference evidence="12 13" key="1">
    <citation type="journal article" date="2015" name="Nature">
        <title>rRNA introns, odd ribosomes, and small enigmatic genomes across a large radiation of phyla.</title>
        <authorList>
            <person name="Brown C.T."/>
            <person name="Hug L.A."/>
            <person name="Thomas B.C."/>
            <person name="Sharon I."/>
            <person name="Castelle C.J."/>
            <person name="Singh A."/>
            <person name="Wilkins M.J."/>
            <person name="Williams K.H."/>
            <person name="Banfield J.F."/>
        </authorList>
    </citation>
    <scope>NUCLEOTIDE SEQUENCE [LARGE SCALE GENOMIC DNA]</scope>
</reference>
<dbReference type="EMBL" id="LCBA01000013">
    <property type="protein sequence ID" value="KKS01023.1"/>
    <property type="molecule type" value="Genomic_DNA"/>
</dbReference>
<gene>
    <name evidence="12" type="ORF">UU54_C0013G0016</name>
</gene>
<feature type="transmembrane region" description="Helical" evidence="10">
    <location>
        <begin position="5"/>
        <end position="24"/>
    </location>
</feature>
<dbReference type="GO" id="GO:0008360">
    <property type="term" value="P:regulation of cell shape"/>
    <property type="evidence" value="ECO:0007669"/>
    <property type="project" value="UniProtKB-KW"/>
</dbReference>
<dbReference type="InterPro" id="IPR018044">
    <property type="entry name" value="Peptidase_S11"/>
</dbReference>
<feature type="active site" evidence="7">
    <location>
        <position position="153"/>
    </location>
</feature>
<comment type="similarity">
    <text evidence="1 9">Belongs to the peptidase S11 family.</text>
</comment>
<keyword evidence="5" id="KW-0573">Peptidoglycan synthesis</keyword>
<dbReference type="PANTHER" id="PTHR21581:SF26">
    <property type="entry name" value="D-ALANYL-D-ALANINE ENDOPEPTIDASE"/>
    <property type="match status" value="1"/>
</dbReference>
<feature type="domain" description="Peptidase S11 D-alanyl-D-alanine carboxypeptidase A N-terminal" evidence="11">
    <location>
        <begin position="63"/>
        <end position="290"/>
    </location>
</feature>
<accession>A0A0G0YL35</accession>
<dbReference type="GO" id="GO:0009252">
    <property type="term" value="P:peptidoglycan biosynthetic process"/>
    <property type="evidence" value="ECO:0007669"/>
    <property type="project" value="UniProtKB-KW"/>
</dbReference>
<keyword evidence="4" id="KW-0133">Cell shape</keyword>
<name>A0A0G0YL35_9BACT</name>
<feature type="binding site" evidence="8">
    <location>
        <position position="259"/>
    </location>
    <ligand>
        <name>substrate</name>
    </ligand>
</feature>
<evidence type="ECO:0000259" key="11">
    <source>
        <dbReference type="Pfam" id="PF00768"/>
    </source>
</evidence>
<evidence type="ECO:0000256" key="9">
    <source>
        <dbReference type="RuleBase" id="RU004016"/>
    </source>
</evidence>
<organism evidence="12 13">
    <name type="scientific">Candidatus Yanofskybacteria bacterium GW2011_GWA2_41_22</name>
    <dbReference type="NCBI Taxonomy" id="1619023"/>
    <lineage>
        <taxon>Bacteria</taxon>
        <taxon>Candidatus Yanofskyibacteriota</taxon>
    </lineage>
</organism>
<evidence type="ECO:0000256" key="4">
    <source>
        <dbReference type="ARBA" id="ARBA00022960"/>
    </source>
</evidence>
<dbReference type="PATRIC" id="fig|1619023.3.peg.278"/>
<keyword evidence="2" id="KW-0732">Signal</keyword>
<keyword evidence="10" id="KW-0472">Membrane</keyword>
<keyword evidence="6" id="KW-0961">Cell wall biogenesis/degradation</keyword>
<dbReference type="GO" id="GO:0009002">
    <property type="term" value="F:serine-type D-Ala-D-Ala carboxypeptidase activity"/>
    <property type="evidence" value="ECO:0007669"/>
    <property type="project" value="InterPro"/>
</dbReference>
<dbReference type="Pfam" id="PF00768">
    <property type="entry name" value="Peptidase_S11"/>
    <property type="match status" value="1"/>
</dbReference>
<protein>
    <recommendedName>
        <fullName evidence="11">Peptidase S11 D-alanyl-D-alanine carboxypeptidase A N-terminal domain-containing protein</fullName>
    </recommendedName>
</protein>
<evidence type="ECO:0000256" key="2">
    <source>
        <dbReference type="ARBA" id="ARBA00022729"/>
    </source>
</evidence>
<evidence type="ECO:0000256" key="8">
    <source>
        <dbReference type="PIRSR" id="PIRSR618044-2"/>
    </source>
</evidence>
<dbReference type="InterPro" id="IPR001967">
    <property type="entry name" value="Peptidase_S11_N"/>
</dbReference>
<dbReference type="SUPFAM" id="SSF56601">
    <property type="entry name" value="beta-lactamase/transpeptidase-like"/>
    <property type="match status" value="1"/>
</dbReference>
<keyword evidence="10" id="KW-0812">Transmembrane</keyword>
<evidence type="ECO:0000256" key="5">
    <source>
        <dbReference type="ARBA" id="ARBA00022984"/>
    </source>
</evidence>
<feature type="active site" description="Proton acceptor" evidence="7">
    <location>
        <position position="101"/>
    </location>
</feature>
<evidence type="ECO:0000256" key="1">
    <source>
        <dbReference type="ARBA" id="ARBA00007164"/>
    </source>
</evidence>
<dbReference type="InterPro" id="IPR012338">
    <property type="entry name" value="Beta-lactam/transpept-like"/>
</dbReference>
<dbReference type="PANTHER" id="PTHR21581">
    <property type="entry name" value="D-ALANYL-D-ALANINE CARBOXYPEPTIDASE"/>
    <property type="match status" value="1"/>
</dbReference>
<proteinExistence type="inferred from homology"/>
<dbReference type="Gene3D" id="3.40.710.10">
    <property type="entry name" value="DD-peptidase/beta-lactamase superfamily"/>
    <property type="match status" value="1"/>
</dbReference>
<dbReference type="AlphaFoldDB" id="A0A0G0YL35"/>
<keyword evidence="3" id="KW-0378">Hydrolase</keyword>
<dbReference type="GO" id="GO:0006508">
    <property type="term" value="P:proteolysis"/>
    <property type="evidence" value="ECO:0007669"/>
    <property type="project" value="InterPro"/>
</dbReference>
<dbReference type="GO" id="GO:0071555">
    <property type="term" value="P:cell wall organization"/>
    <property type="evidence" value="ECO:0007669"/>
    <property type="project" value="UniProtKB-KW"/>
</dbReference>
<dbReference type="Proteomes" id="UP000033903">
    <property type="component" value="Unassembled WGS sequence"/>
</dbReference>
<evidence type="ECO:0000256" key="3">
    <source>
        <dbReference type="ARBA" id="ARBA00022801"/>
    </source>
</evidence>
<comment type="caution">
    <text evidence="12">The sequence shown here is derived from an EMBL/GenBank/DDBJ whole genome shotgun (WGS) entry which is preliminary data.</text>
</comment>
<keyword evidence="10" id="KW-1133">Transmembrane helix</keyword>
<sequence length="311" mass="34789">MRLKIYFLTIILAVFIFINVFFVVKSSNSDKNFTKSPEAVFNASQAYIFPISEPSFVPILDTTISRPFIKAKSALVYDTRSGRFLFEQNSRQKLPIASLTKLLSAVIILENLKLEDTVTVPKEALRVDDEKQTLYLGEKISVENLLKLMLIESSNDSAFALALFTQSKGFNFVEKMNERANQLGMADTHFLDPAGLNDEAYSTPYDLIKLVKYALKYDLIWNFLSEKNVVVKSADGKIEHNVKSTDQLLGVLPDIIGGKTGYTDGAGGCMILVVDIPGKNDKIISIVMGSPDRFGDTLSLINWVKSAYRWE</sequence>
<evidence type="ECO:0000313" key="13">
    <source>
        <dbReference type="Proteomes" id="UP000033903"/>
    </source>
</evidence>
<dbReference type="PRINTS" id="PR00725">
    <property type="entry name" value="DADACBPTASE1"/>
</dbReference>